<proteinExistence type="predicted"/>
<dbReference type="AlphaFoldDB" id="A0A4R9GK88"/>
<name>A0A4R9GK88_9LEPT</name>
<organism evidence="1 2">
    <name type="scientific">Leptospira fletcheri</name>
    <dbReference type="NCBI Taxonomy" id="2484981"/>
    <lineage>
        <taxon>Bacteria</taxon>
        <taxon>Pseudomonadati</taxon>
        <taxon>Spirochaetota</taxon>
        <taxon>Spirochaetia</taxon>
        <taxon>Leptospirales</taxon>
        <taxon>Leptospiraceae</taxon>
        <taxon>Leptospira</taxon>
    </lineage>
</organism>
<gene>
    <name evidence="1" type="ORF">EHO60_00975</name>
</gene>
<dbReference type="OrthoDB" id="338999at2"/>
<dbReference type="Proteomes" id="UP000298458">
    <property type="component" value="Unassembled WGS sequence"/>
</dbReference>
<evidence type="ECO:0000313" key="1">
    <source>
        <dbReference type="EMBL" id="TGK14168.1"/>
    </source>
</evidence>
<evidence type="ECO:0000313" key="2">
    <source>
        <dbReference type="Proteomes" id="UP000298458"/>
    </source>
</evidence>
<keyword evidence="2" id="KW-1185">Reference proteome</keyword>
<protein>
    <submittedName>
        <fullName evidence="1">Uncharacterized protein</fullName>
    </submittedName>
</protein>
<accession>A0A4R9GK88</accession>
<sequence length="281" mass="31961">MTFLSFLPPLSAWESSDKTDTITDWKNGEIRKTVERQLPRIVFHPNDPDYNREGTAKNLTEARNIAKEALREELKKYLFRGMENLRLDSNQLLKEKIGKDETFREIFQELYEKDPIEIENRYRENRLIATGTLPLKGPKGVYSHLLLPYSSESFPEIHPALLPTDSYTGLIVDARHLPLEPALFPEIRNEDGVTLYSPLFLKKGTITNNGFAIYLSDPKEAMKRGISGDKPYLTTALSVSGKYPVDLVISNEDGERILASPKTREALRKGKVIILLAKQGK</sequence>
<dbReference type="EMBL" id="RQET01000001">
    <property type="protein sequence ID" value="TGK14168.1"/>
    <property type="molecule type" value="Genomic_DNA"/>
</dbReference>
<reference evidence="1" key="1">
    <citation type="journal article" date="2019" name="PLoS Negl. Trop. Dis.">
        <title>Revisiting the worldwide diversity of Leptospira species in the environment.</title>
        <authorList>
            <person name="Vincent A.T."/>
            <person name="Schiettekatte O."/>
            <person name="Bourhy P."/>
            <person name="Veyrier F.J."/>
            <person name="Picardeau M."/>
        </authorList>
    </citation>
    <scope>NUCLEOTIDE SEQUENCE [LARGE SCALE GENOMIC DNA]</scope>
    <source>
        <strain evidence="1">SSW15</strain>
    </source>
</reference>
<comment type="caution">
    <text evidence="1">The sequence shown here is derived from an EMBL/GenBank/DDBJ whole genome shotgun (WGS) entry which is preliminary data.</text>
</comment>